<sequence>MASVPKLSSVITWVLYFIPVYIFVLEPILRPILSGPFKPTDATNLEYEIWESEIPLEDWEETEPPLHLQDDSRISPEDGVPTNCPGEAPGYKLHLLSRTPLVIYIENFVSDEEADHLVDISLNKYSPSIVYDGVTERVDPSKRLSDRALLDRDDTVRCLEERARSFQGWRPHLYIERMWAQRYNTSGHYTYHYDWAGSLARGGDRISTFMVYLGADCVGGGTNFPRLRMPAGNQWCDFLECEEEGKPVQEGITFKPIKGNAIFWENLRPDGTGYPETWHAAFPVTEGTKVGLNIWSWYQPPRRKSQKNT</sequence>
<dbReference type="Proteomes" id="UP001147746">
    <property type="component" value="Unassembled WGS sequence"/>
</dbReference>
<evidence type="ECO:0000313" key="9">
    <source>
        <dbReference type="Proteomes" id="UP001147746"/>
    </source>
</evidence>
<dbReference type="EMBL" id="JAPZBO010000008">
    <property type="protein sequence ID" value="KAJ5307956.1"/>
    <property type="molecule type" value="Genomic_DNA"/>
</dbReference>
<evidence type="ECO:0000256" key="5">
    <source>
        <dbReference type="ARBA" id="ARBA00023004"/>
    </source>
</evidence>
<keyword evidence="9" id="KW-1185">Reference proteome</keyword>
<keyword evidence="6" id="KW-0812">Transmembrane</keyword>
<evidence type="ECO:0000256" key="6">
    <source>
        <dbReference type="SAM" id="Phobius"/>
    </source>
</evidence>
<dbReference type="FunFam" id="2.60.120.620:FF:000027">
    <property type="entry name" value="Oxidoreductase, 2OG-Fe(II) oxygenase family family"/>
    <property type="match status" value="1"/>
</dbReference>
<gene>
    <name evidence="8" type="ORF">N7476_008612</name>
</gene>
<dbReference type="GO" id="GO:0005506">
    <property type="term" value="F:iron ion binding"/>
    <property type="evidence" value="ECO:0007669"/>
    <property type="project" value="InterPro"/>
</dbReference>
<keyword evidence="5" id="KW-0408">Iron</keyword>
<dbReference type="Gene3D" id="2.60.120.620">
    <property type="entry name" value="q2cbj1_9rhob like domain"/>
    <property type="match status" value="1"/>
</dbReference>
<comment type="cofactor">
    <cofactor evidence="1">
        <name>L-ascorbate</name>
        <dbReference type="ChEBI" id="CHEBI:38290"/>
    </cofactor>
</comment>
<evidence type="ECO:0000256" key="1">
    <source>
        <dbReference type="ARBA" id="ARBA00001961"/>
    </source>
</evidence>
<accession>A0A9W9U3T6</accession>
<feature type="domain" description="Prolyl 4-hydroxylase alpha subunit" evidence="7">
    <location>
        <begin position="100"/>
        <end position="297"/>
    </location>
</feature>
<keyword evidence="6" id="KW-0472">Membrane</keyword>
<proteinExistence type="predicted"/>
<dbReference type="PANTHER" id="PTHR10869:SF246">
    <property type="entry name" value="TRANSMEMBRANE PROLYL 4-HYDROXYLASE"/>
    <property type="match status" value="1"/>
</dbReference>
<dbReference type="SMART" id="SM00702">
    <property type="entry name" value="P4Hc"/>
    <property type="match status" value="1"/>
</dbReference>
<dbReference type="InterPro" id="IPR044862">
    <property type="entry name" value="Pro_4_hyd_alph_FE2OG_OXY"/>
</dbReference>
<evidence type="ECO:0000313" key="8">
    <source>
        <dbReference type="EMBL" id="KAJ5307956.1"/>
    </source>
</evidence>
<feature type="transmembrane region" description="Helical" evidence="6">
    <location>
        <begin position="7"/>
        <end position="24"/>
    </location>
</feature>
<protein>
    <recommendedName>
        <fullName evidence="7">Prolyl 4-hydroxylase alpha subunit domain-containing protein</fullName>
    </recommendedName>
</protein>
<evidence type="ECO:0000256" key="2">
    <source>
        <dbReference type="ARBA" id="ARBA00022723"/>
    </source>
</evidence>
<organism evidence="8 9">
    <name type="scientific">Penicillium atrosanguineum</name>
    <dbReference type="NCBI Taxonomy" id="1132637"/>
    <lineage>
        <taxon>Eukaryota</taxon>
        <taxon>Fungi</taxon>
        <taxon>Dikarya</taxon>
        <taxon>Ascomycota</taxon>
        <taxon>Pezizomycotina</taxon>
        <taxon>Eurotiomycetes</taxon>
        <taxon>Eurotiomycetidae</taxon>
        <taxon>Eurotiales</taxon>
        <taxon>Aspergillaceae</taxon>
        <taxon>Penicillium</taxon>
    </lineage>
</organism>
<dbReference type="InterPro" id="IPR045054">
    <property type="entry name" value="P4HA-like"/>
</dbReference>
<evidence type="ECO:0000256" key="4">
    <source>
        <dbReference type="ARBA" id="ARBA00023002"/>
    </source>
</evidence>
<keyword evidence="3" id="KW-0223">Dioxygenase</keyword>
<dbReference type="GO" id="GO:0005783">
    <property type="term" value="C:endoplasmic reticulum"/>
    <property type="evidence" value="ECO:0007669"/>
    <property type="project" value="TreeGrafter"/>
</dbReference>
<dbReference type="AlphaFoldDB" id="A0A9W9U3T6"/>
<dbReference type="InterPro" id="IPR006620">
    <property type="entry name" value="Pro_4_hyd_alph"/>
</dbReference>
<keyword evidence="6" id="KW-1133">Transmembrane helix</keyword>
<dbReference type="GO" id="GO:0004656">
    <property type="term" value="F:procollagen-proline 4-dioxygenase activity"/>
    <property type="evidence" value="ECO:0007669"/>
    <property type="project" value="TreeGrafter"/>
</dbReference>
<dbReference type="Pfam" id="PF13640">
    <property type="entry name" value="2OG-FeII_Oxy_3"/>
    <property type="match status" value="1"/>
</dbReference>
<dbReference type="PANTHER" id="PTHR10869">
    <property type="entry name" value="PROLYL 4-HYDROXYLASE ALPHA SUBUNIT"/>
    <property type="match status" value="1"/>
</dbReference>
<keyword evidence="4" id="KW-0560">Oxidoreductase</keyword>
<reference evidence="8" key="2">
    <citation type="journal article" date="2023" name="IMA Fungus">
        <title>Comparative genomic study of the Penicillium genus elucidates a diverse pangenome and 15 lateral gene transfer events.</title>
        <authorList>
            <person name="Petersen C."/>
            <person name="Sorensen T."/>
            <person name="Nielsen M.R."/>
            <person name="Sondergaard T.E."/>
            <person name="Sorensen J.L."/>
            <person name="Fitzpatrick D.A."/>
            <person name="Frisvad J.C."/>
            <person name="Nielsen K.L."/>
        </authorList>
    </citation>
    <scope>NUCLEOTIDE SEQUENCE</scope>
    <source>
        <strain evidence="8">IBT 21472</strain>
    </source>
</reference>
<evidence type="ECO:0000259" key="7">
    <source>
        <dbReference type="SMART" id="SM00702"/>
    </source>
</evidence>
<dbReference type="GO" id="GO:0031418">
    <property type="term" value="F:L-ascorbic acid binding"/>
    <property type="evidence" value="ECO:0007669"/>
    <property type="project" value="InterPro"/>
</dbReference>
<name>A0A9W9U3T6_9EURO</name>
<comment type="caution">
    <text evidence="8">The sequence shown here is derived from an EMBL/GenBank/DDBJ whole genome shotgun (WGS) entry which is preliminary data.</text>
</comment>
<reference evidence="8" key="1">
    <citation type="submission" date="2022-12" db="EMBL/GenBank/DDBJ databases">
        <authorList>
            <person name="Petersen C."/>
        </authorList>
    </citation>
    <scope>NUCLEOTIDE SEQUENCE</scope>
    <source>
        <strain evidence="8">IBT 21472</strain>
    </source>
</reference>
<keyword evidence="2" id="KW-0479">Metal-binding</keyword>
<evidence type="ECO:0000256" key="3">
    <source>
        <dbReference type="ARBA" id="ARBA00022964"/>
    </source>
</evidence>
<dbReference type="OrthoDB" id="420380at2759"/>